<feature type="non-terminal residue" evidence="1">
    <location>
        <position position="1"/>
    </location>
</feature>
<accession>A0A060C8B9</accession>
<organism evidence="1">
    <name type="scientific">uncultured Streptococcus sp</name>
    <dbReference type="NCBI Taxonomy" id="83427"/>
    <lineage>
        <taxon>Bacteria</taxon>
        <taxon>Bacillati</taxon>
        <taxon>Bacillota</taxon>
        <taxon>Bacilli</taxon>
        <taxon>Lactobacillales</taxon>
        <taxon>Streptococcaceae</taxon>
        <taxon>Streptococcus</taxon>
        <taxon>environmental samples</taxon>
    </lineage>
</organism>
<dbReference type="AlphaFoldDB" id="A0A060C8B9"/>
<name>A0A060C8B9_9STRE</name>
<proteinExistence type="predicted"/>
<feature type="non-terminal residue" evidence="1">
    <location>
        <position position="130"/>
    </location>
</feature>
<reference evidence="1" key="1">
    <citation type="journal article" date="2013" name="Environ. Microbiol.">
        <title>Seasonally variable intestinal metagenomes of the red palm weevil (Rhynchophorus ferrugineus).</title>
        <authorList>
            <person name="Jia S."/>
            <person name="Zhang X."/>
            <person name="Zhang G."/>
            <person name="Yin A."/>
            <person name="Zhang S."/>
            <person name="Li F."/>
            <person name="Wang L."/>
            <person name="Zhao D."/>
            <person name="Yun Q."/>
            <person name="Tala"/>
            <person name="Wang J."/>
            <person name="Sun G."/>
            <person name="Baabdullah M."/>
            <person name="Yu X."/>
            <person name="Hu S."/>
            <person name="Al-Mssallem I.S."/>
            <person name="Yu J."/>
        </authorList>
    </citation>
    <scope>NUCLEOTIDE SEQUENCE</scope>
</reference>
<evidence type="ECO:0000313" key="1">
    <source>
        <dbReference type="EMBL" id="AIA89001.1"/>
    </source>
</evidence>
<protein>
    <submittedName>
        <fullName evidence="1">CAZy families GT8 protein</fullName>
    </submittedName>
</protein>
<dbReference type="EMBL" id="KF121711">
    <property type="protein sequence ID" value="AIA89001.1"/>
    <property type="molecule type" value="Genomic_DNA"/>
</dbReference>
<sequence>FFNQVKLPEYWEIIGDSKEAGIYDLGKKRANISYVEPKYRRLVKEVAWLDDKQNVRLVEHYNKYGWCYAKTSYNLRAEPITTAYFTASGKEVIVENHVTKDITLTYQGKIYNFPSKTDFVIHYLKLRNFE</sequence>